<evidence type="ECO:0000313" key="2">
    <source>
        <dbReference type="EMBL" id="GBN80198.1"/>
    </source>
</evidence>
<comment type="caution">
    <text evidence="2">The sequence shown here is derived from an EMBL/GenBank/DDBJ whole genome shotgun (WGS) entry which is preliminary data.</text>
</comment>
<feature type="non-terminal residue" evidence="2">
    <location>
        <position position="1"/>
    </location>
</feature>
<proteinExistence type="predicted"/>
<dbReference type="Proteomes" id="UP000499080">
    <property type="component" value="Unassembled WGS sequence"/>
</dbReference>
<reference evidence="2 3" key="1">
    <citation type="journal article" date="2019" name="Sci. Rep.">
        <title>Orb-weaving spider Araneus ventricosus genome elucidates the spidroin gene catalogue.</title>
        <authorList>
            <person name="Kono N."/>
            <person name="Nakamura H."/>
            <person name="Ohtoshi R."/>
            <person name="Moran D.A.P."/>
            <person name="Shinohara A."/>
            <person name="Yoshida Y."/>
            <person name="Fujiwara M."/>
            <person name="Mori M."/>
            <person name="Tomita M."/>
            <person name="Arakawa K."/>
        </authorList>
    </citation>
    <scope>NUCLEOTIDE SEQUENCE [LARGE SCALE GENOMIC DNA]</scope>
</reference>
<gene>
    <name evidence="2" type="ORF">AVEN_129397_1</name>
</gene>
<evidence type="ECO:0000313" key="3">
    <source>
        <dbReference type="Proteomes" id="UP000499080"/>
    </source>
</evidence>
<accession>A0A4Y2RWL9</accession>
<sequence>NVFPLDDTFAKTRLARPSPVTEQEPFQVQKSPPNQDITGIFDSNFHEPSQKLMGWEMTNSIFNPTTAQSGAKKKGGGGDIMHSSSWGMPEEVRTFGRFFDFDEDVPVLTRKQGLKQSSGGWSEPLLPSPSYELCAIEVMTVPNVTSNIYLGMLQLYAVAQFPEGVIFQQDGTPPHYGNIVREFLDATFPQRWIGRGAVVA</sequence>
<protein>
    <submittedName>
        <fullName evidence="2">Uncharacterized protein</fullName>
    </submittedName>
</protein>
<organism evidence="2 3">
    <name type="scientific">Araneus ventricosus</name>
    <name type="common">Orbweaver spider</name>
    <name type="synonym">Epeira ventricosa</name>
    <dbReference type="NCBI Taxonomy" id="182803"/>
    <lineage>
        <taxon>Eukaryota</taxon>
        <taxon>Metazoa</taxon>
        <taxon>Ecdysozoa</taxon>
        <taxon>Arthropoda</taxon>
        <taxon>Chelicerata</taxon>
        <taxon>Arachnida</taxon>
        <taxon>Araneae</taxon>
        <taxon>Araneomorphae</taxon>
        <taxon>Entelegynae</taxon>
        <taxon>Araneoidea</taxon>
        <taxon>Araneidae</taxon>
        <taxon>Araneus</taxon>
    </lineage>
</organism>
<feature type="region of interest" description="Disordered" evidence="1">
    <location>
        <begin position="63"/>
        <end position="85"/>
    </location>
</feature>
<name>A0A4Y2RWL9_ARAVE</name>
<dbReference type="EMBL" id="BGPR01018812">
    <property type="protein sequence ID" value="GBN80198.1"/>
    <property type="molecule type" value="Genomic_DNA"/>
</dbReference>
<evidence type="ECO:0000256" key="1">
    <source>
        <dbReference type="SAM" id="MobiDB-lite"/>
    </source>
</evidence>
<keyword evidence="3" id="KW-1185">Reference proteome</keyword>
<dbReference type="OrthoDB" id="6437429at2759"/>
<dbReference type="AlphaFoldDB" id="A0A4Y2RWL9"/>